<dbReference type="PROSITE" id="PS50977">
    <property type="entry name" value="HTH_TETR_2"/>
    <property type="match status" value="1"/>
</dbReference>
<keyword evidence="3" id="KW-0804">Transcription</keyword>
<dbReference type="PANTHER" id="PTHR30055">
    <property type="entry name" value="HTH-TYPE TRANSCRIPTIONAL REGULATOR RUTR"/>
    <property type="match status" value="1"/>
</dbReference>
<dbReference type="EMBL" id="BANX01000020">
    <property type="protein sequence ID" value="GAC68974.1"/>
    <property type="molecule type" value="Genomic_DNA"/>
</dbReference>
<dbReference type="Pfam" id="PF00440">
    <property type="entry name" value="TetR_N"/>
    <property type="match status" value="1"/>
</dbReference>
<dbReference type="Proteomes" id="UP000011666">
    <property type="component" value="Unassembled WGS sequence"/>
</dbReference>
<gene>
    <name evidence="6" type="ORF">GS4_20_00390</name>
</gene>
<dbReference type="InterPro" id="IPR050109">
    <property type="entry name" value="HTH-type_TetR-like_transc_reg"/>
</dbReference>
<feature type="DNA-binding region" description="H-T-H motif" evidence="4">
    <location>
        <begin position="29"/>
        <end position="48"/>
    </location>
</feature>
<dbReference type="Gene3D" id="1.10.357.10">
    <property type="entry name" value="Tetracycline Repressor, domain 2"/>
    <property type="match status" value="1"/>
</dbReference>
<keyword evidence="2 4" id="KW-0238">DNA-binding</keyword>
<dbReference type="PANTHER" id="PTHR30055:SF151">
    <property type="entry name" value="TRANSCRIPTIONAL REGULATORY PROTEIN"/>
    <property type="match status" value="1"/>
</dbReference>
<reference evidence="6 7" key="1">
    <citation type="submission" date="2013-01" db="EMBL/GenBank/DDBJ databases">
        <title>Whole genome shotgun sequence of Gordonia soli NBRC 108243.</title>
        <authorList>
            <person name="Isaki-Nakamura S."/>
            <person name="Hosoyama A."/>
            <person name="Tsuchikane K."/>
            <person name="Ando Y."/>
            <person name="Baba S."/>
            <person name="Ohji S."/>
            <person name="Hamada M."/>
            <person name="Tamura T."/>
            <person name="Yamazoe A."/>
            <person name="Yamazaki S."/>
            <person name="Fujita N."/>
        </authorList>
    </citation>
    <scope>NUCLEOTIDE SEQUENCE [LARGE SCALE GENOMIC DNA]</scope>
    <source>
        <strain evidence="6 7">NBRC 108243</strain>
    </source>
</reference>
<accession>M0QKK7</accession>
<keyword evidence="7" id="KW-1185">Reference proteome</keyword>
<dbReference type="InterPro" id="IPR036271">
    <property type="entry name" value="Tet_transcr_reg_TetR-rel_C_sf"/>
</dbReference>
<dbReference type="OrthoDB" id="3358037at2"/>
<name>M0QKK7_9ACTN</name>
<evidence type="ECO:0000256" key="3">
    <source>
        <dbReference type="ARBA" id="ARBA00023163"/>
    </source>
</evidence>
<dbReference type="RefSeq" id="WP_007621578.1">
    <property type="nucleotide sequence ID" value="NZ_BANX01000020.1"/>
</dbReference>
<evidence type="ECO:0000256" key="2">
    <source>
        <dbReference type="ARBA" id="ARBA00023125"/>
    </source>
</evidence>
<keyword evidence="1" id="KW-0805">Transcription regulation</keyword>
<dbReference type="GO" id="GO:0003700">
    <property type="term" value="F:DNA-binding transcription factor activity"/>
    <property type="evidence" value="ECO:0007669"/>
    <property type="project" value="TreeGrafter"/>
</dbReference>
<evidence type="ECO:0000313" key="6">
    <source>
        <dbReference type="EMBL" id="GAC68974.1"/>
    </source>
</evidence>
<dbReference type="AlphaFoldDB" id="M0QKK7"/>
<evidence type="ECO:0000313" key="7">
    <source>
        <dbReference type="Proteomes" id="UP000011666"/>
    </source>
</evidence>
<dbReference type="SUPFAM" id="SSF48498">
    <property type="entry name" value="Tetracyclin repressor-like, C-terminal domain"/>
    <property type="match status" value="1"/>
</dbReference>
<sequence>MPPVPALDRATIVDTAVEILERDGVDGLSMRRLATALGSKPMTLYHYVPNKSALLSMALSEIASRIPWQAPAGEPRDRMVGIAVDMYVKLGEIPWIVAILRQGTNIGTPALVLADQFLTAGTEAGLDELAAVSLWRSVWYLVASELQWQHTLAARAADERSWFESIDPTELDHVPTIQAMIRDWADFSGRYDLRSAISDQIDGALSRVAG</sequence>
<dbReference type="GO" id="GO:0000976">
    <property type="term" value="F:transcription cis-regulatory region binding"/>
    <property type="evidence" value="ECO:0007669"/>
    <property type="project" value="TreeGrafter"/>
</dbReference>
<dbReference type="eggNOG" id="COG1309">
    <property type="taxonomic scope" value="Bacteria"/>
</dbReference>
<organism evidence="6 7">
    <name type="scientific">Gordonia soli NBRC 108243</name>
    <dbReference type="NCBI Taxonomy" id="1223545"/>
    <lineage>
        <taxon>Bacteria</taxon>
        <taxon>Bacillati</taxon>
        <taxon>Actinomycetota</taxon>
        <taxon>Actinomycetes</taxon>
        <taxon>Mycobacteriales</taxon>
        <taxon>Gordoniaceae</taxon>
        <taxon>Gordonia</taxon>
    </lineage>
</organism>
<feature type="domain" description="HTH tetR-type" evidence="5">
    <location>
        <begin position="6"/>
        <end position="66"/>
    </location>
</feature>
<dbReference type="STRING" id="1223545.GS4_20_00390"/>
<comment type="caution">
    <text evidence="6">The sequence shown here is derived from an EMBL/GenBank/DDBJ whole genome shotgun (WGS) entry which is preliminary data.</text>
</comment>
<evidence type="ECO:0000259" key="5">
    <source>
        <dbReference type="PROSITE" id="PS50977"/>
    </source>
</evidence>
<proteinExistence type="predicted"/>
<dbReference type="SUPFAM" id="SSF46689">
    <property type="entry name" value="Homeodomain-like"/>
    <property type="match status" value="1"/>
</dbReference>
<dbReference type="InterPro" id="IPR009057">
    <property type="entry name" value="Homeodomain-like_sf"/>
</dbReference>
<evidence type="ECO:0000256" key="4">
    <source>
        <dbReference type="PROSITE-ProRule" id="PRU00335"/>
    </source>
</evidence>
<evidence type="ECO:0000256" key="1">
    <source>
        <dbReference type="ARBA" id="ARBA00023015"/>
    </source>
</evidence>
<protein>
    <submittedName>
        <fullName evidence="6">Putative TetR family transcriptional regulator</fullName>
    </submittedName>
</protein>
<dbReference type="InterPro" id="IPR001647">
    <property type="entry name" value="HTH_TetR"/>
</dbReference>